<dbReference type="EMBL" id="JAYKBV010000033">
    <property type="protein sequence ID" value="MEB3041817.1"/>
    <property type="molecule type" value="Genomic_DNA"/>
</dbReference>
<feature type="region of interest" description="Disordered" evidence="1">
    <location>
        <begin position="749"/>
        <end position="792"/>
    </location>
</feature>
<feature type="compositionally biased region" description="Basic and acidic residues" evidence="1">
    <location>
        <begin position="778"/>
        <end position="792"/>
    </location>
</feature>
<sequence>MHIYKKYTILIGVIACFVGLSAQRPRELKVPQREHIEAFLKDTLVKGKDSLKSASSRAKGKDLLTKSKDTLGKGKDTLAQVKDSLPKKPAMLTDVVRYHAKDCVVISKPLSKITLYDQTQITYEDTDLKAGISVIDYQKREAYAGRIKDSVGELVQAPVFKQAQQVIEPDSIRFNYVTKKAIIRNAYTIQDENKIRAQIIKKENDSTYFLKEGMITTAEDLSDPDYYIRLRKAKFVPKKKIVAGFSNMYISDVPTPIALPFAYYPMVDSRTSGLLFPTFGQVNDRGYYLQNGGYYFVISDYFDLALTGDYYTNGSYGLRGASTYRKRYKYSGNFGVRYENLIYSQRGFPDYSRNSIYNIQWSHSQDSKASPLSTFSASVNLGSSTYYRNSYNQQNSANFLNNTLSSSISYSRTFPSYPSVNLSLTASHSQNTNTQSIQMTLPAMRVSMERIYPFAKEGTPKKGMIKNINFNYSLQGDNRYDTSDRDFFSKKMFDKGQTGFRHSIPISTNFKILKFVSMSLNTSLDEVWQFKTVKYHDYDELTGKIRKDTINGFSRYMTYNFGTSLGTTIYGTFNFGKDKKIQAIRHVMRPSVSYGYTPSFDNYYNYYIADAFGTKRDYSRFEGGLYGAPGRNESSSMSFSLSNTFEAKVRNREQDSIDGKPKKVMLLNSLNFSSGYDLVTKRFSPLNMTGGTQFFDNKLGLNFGATMNPYAIDANGVQMEKFNINNGGSLFRLTNANMTLNYSFSSKNFKKGKNTDNTQSGGRSDDLFGSAMNTDLSKPMKEDDPNDKEKEEKQRLYYASMPWDITLAYSLSYSNTNRNPMISTNSLMVSGNIDLTPKMRVGASSGYDFKEKGVTYTQLRFERDLNSFRMSFSISPFGDRNSWYFFIGIKASMLSDLKWEKNKSPDRVLN</sequence>
<keyword evidence="4" id="KW-1185">Reference proteome</keyword>
<reference evidence="3 4" key="1">
    <citation type="submission" date="2023-12" db="EMBL/GenBank/DDBJ databases">
        <title>Genomic sequences of Capnocytophaga and Parvimonas strains.</title>
        <authorList>
            <person name="Watt R.M."/>
            <person name="Wang M."/>
            <person name="Yang T."/>
            <person name="Tong W.M."/>
        </authorList>
    </citation>
    <scope>NUCLEOTIDE SEQUENCE [LARGE SCALE GENOMIC DNA]</scope>
    <source>
        <strain evidence="3 4">CCUG 13156</strain>
    </source>
</reference>
<dbReference type="InterPro" id="IPR045659">
    <property type="entry name" value="LptD_2"/>
</dbReference>
<proteinExistence type="predicted"/>
<evidence type="ECO:0000256" key="1">
    <source>
        <dbReference type="SAM" id="MobiDB-lite"/>
    </source>
</evidence>
<gene>
    <name evidence="3" type="ORF">VJJ49_14125</name>
</gene>
<dbReference type="Proteomes" id="UP001324270">
    <property type="component" value="Unassembled WGS sequence"/>
</dbReference>
<evidence type="ECO:0000313" key="4">
    <source>
        <dbReference type="Proteomes" id="UP001324270"/>
    </source>
</evidence>
<feature type="domain" description="LPS-assembly protein LptD central" evidence="2">
    <location>
        <begin position="241"/>
        <end position="710"/>
    </location>
</feature>
<evidence type="ECO:0000313" key="3">
    <source>
        <dbReference type="EMBL" id="MEB3041817.1"/>
    </source>
</evidence>
<comment type="caution">
    <text evidence="3">The sequence shown here is derived from an EMBL/GenBank/DDBJ whole genome shotgun (WGS) entry which is preliminary data.</text>
</comment>
<dbReference type="PANTHER" id="PTHR30189:SF1">
    <property type="entry name" value="LPS-ASSEMBLY PROTEIN LPTD"/>
    <property type="match status" value="1"/>
</dbReference>
<organism evidence="3 4">
    <name type="scientific">Capnocytophaga gingivalis</name>
    <dbReference type="NCBI Taxonomy" id="1017"/>
    <lineage>
        <taxon>Bacteria</taxon>
        <taxon>Pseudomonadati</taxon>
        <taxon>Bacteroidota</taxon>
        <taxon>Flavobacteriia</taxon>
        <taxon>Flavobacteriales</taxon>
        <taxon>Flavobacteriaceae</taxon>
        <taxon>Capnocytophaga</taxon>
    </lineage>
</organism>
<dbReference type="PANTHER" id="PTHR30189">
    <property type="entry name" value="LPS-ASSEMBLY PROTEIN"/>
    <property type="match status" value="1"/>
</dbReference>
<dbReference type="Pfam" id="PF19838">
    <property type="entry name" value="LptD_2"/>
    <property type="match status" value="1"/>
</dbReference>
<protein>
    <submittedName>
        <fullName evidence="3">LPS assembly protein LptD</fullName>
    </submittedName>
</protein>
<name>A0ABU5YCX7_9FLAO</name>
<dbReference type="InterPro" id="IPR050218">
    <property type="entry name" value="LptD"/>
</dbReference>
<dbReference type="RefSeq" id="WP_323980300.1">
    <property type="nucleotide sequence ID" value="NZ_JAYKBV010000033.1"/>
</dbReference>
<accession>A0ABU5YCX7</accession>
<evidence type="ECO:0000259" key="2">
    <source>
        <dbReference type="Pfam" id="PF19838"/>
    </source>
</evidence>